<dbReference type="SUPFAM" id="SSF53448">
    <property type="entry name" value="Nucleotide-diphospho-sugar transferases"/>
    <property type="match status" value="1"/>
</dbReference>
<accession>A0AAE3GP39</accession>
<reference evidence="1" key="1">
    <citation type="submission" date="2022-06" db="EMBL/GenBank/DDBJ databases">
        <title>New cyanobacteria of genus Symplocastrum in benthos of Lake Baikal.</title>
        <authorList>
            <person name="Sorokovikova E."/>
            <person name="Tikhonova I."/>
            <person name="Krasnopeev A."/>
            <person name="Evseev P."/>
            <person name="Gladkikh A."/>
            <person name="Belykh O."/>
        </authorList>
    </citation>
    <scope>NUCLEOTIDE SEQUENCE</scope>
    <source>
        <strain evidence="1">BBK-W-15</strain>
    </source>
</reference>
<name>A0AAE3GP39_9CYAN</name>
<dbReference type="Proteomes" id="UP001204953">
    <property type="component" value="Unassembled WGS sequence"/>
</dbReference>
<dbReference type="RefSeq" id="WP_254010232.1">
    <property type="nucleotide sequence ID" value="NZ_JAMZMM010000014.1"/>
</dbReference>
<dbReference type="CDD" id="cd04186">
    <property type="entry name" value="GT_2_like_c"/>
    <property type="match status" value="1"/>
</dbReference>
<dbReference type="InterPro" id="IPR029044">
    <property type="entry name" value="Nucleotide-diphossugar_trans"/>
</dbReference>
<dbReference type="AlphaFoldDB" id="A0AAE3GP39"/>
<organism evidence="1 2">
    <name type="scientific">Limnofasciculus baicalensis BBK-W-15</name>
    <dbReference type="NCBI Taxonomy" id="2699891"/>
    <lineage>
        <taxon>Bacteria</taxon>
        <taxon>Bacillati</taxon>
        <taxon>Cyanobacteriota</taxon>
        <taxon>Cyanophyceae</taxon>
        <taxon>Coleofasciculales</taxon>
        <taxon>Coleofasciculaceae</taxon>
        <taxon>Limnofasciculus</taxon>
        <taxon>Limnofasciculus baicalensis</taxon>
    </lineage>
</organism>
<dbReference type="PANTHER" id="PTHR43179">
    <property type="entry name" value="RHAMNOSYLTRANSFERASE WBBL"/>
    <property type="match status" value="1"/>
</dbReference>
<dbReference type="EMBL" id="JAMZMM010000014">
    <property type="protein sequence ID" value="MCP2727416.1"/>
    <property type="molecule type" value="Genomic_DNA"/>
</dbReference>
<dbReference type="Pfam" id="PF13641">
    <property type="entry name" value="Glyco_tranf_2_3"/>
    <property type="match status" value="1"/>
</dbReference>
<keyword evidence="2" id="KW-1185">Reference proteome</keyword>
<evidence type="ECO:0000313" key="1">
    <source>
        <dbReference type="EMBL" id="MCP2727416.1"/>
    </source>
</evidence>
<dbReference type="PANTHER" id="PTHR43179:SF7">
    <property type="entry name" value="RHAMNOSYLTRANSFERASE WBBL"/>
    <property type="match status" value="1"/>
</dbReference>
<comment type="caution">
    <text evidence="1">The sequence shown here is derived from an EMBL/GenBank/DDBJ whole genome shotgun (WGS) entry which is preliminary data.</text>
</comment>
<protein>
    <submittedName>
        <fullName evidence="1">Glycosyltransferase family 2 protein</fullName>
    </submittedName>
</protein>
<sequence length="334" mass="37742">MLLAIVIVNYRTPKLVIDCLYSLQSEIEVGSHAVIVVDNASGDNSVEQIQQAITDNNWSQWVQILPSPVNGGFSAGNNLGIKAVAADAYLLLNSDTIVRDGAINLLLKVMVNHPEAGLISPRLEWPDATPQISCFRYRSPISEFIGAAKTDLITQPLKSYEVHIPVSDSPIEPEWTSFACVLIRREVIEQIGLMDEGYFMYFEDIDFCRRARNAGWQILHFPEARIVHLRGGSGSVKADLIARKRPKPYLYASRSRYFATFYGKTGLWFTNLLWLTGRTISFLRELVGNKKPHTCEYEEQDIWTNWVNPMKLPLLPGRDNMTELPSKILLSKTK</sequence>
<dbReference type="Gene3D" id="3.90.550.10">
    <property type="entry name" value="Spore Coat Polysaccharide Biosynthesis Protein SpsA, Chain A"/>
    <property type="match status" value="1"/>
</dbReference>
<evidence type="ECO:0000313" key="2">
    <source>
        <dbReference type="Proteomes" id="UP001204953"/>
    </source>
</evidence>
<gene>
    <name evidence="1" type="ORF">NJ959_02880</name>
</gene>
<proteinExistence type="predicted"/>